<gene>
    <name evidence="1" type="ORF">RF11_12416</name>
</gene>
<evidence type="ECO:0000313" key="2">
    <source>
        <dbReference type="Proteomes" id="UP000031668"/>
    </source>
</evidence>
<sequence>MTSTSEYPSQSHFTSLKLLDSRLRLILSENDESKENVPYENEFDLSMIEELEKICTIDQPSGESMSDIFASLTPERMDDSFFDDIDDSTINDLVKSIDKQN</sequence>
<dbReference type="AlphaFoldDB" id="A0A0C2ME86"/>
<organism evidence="1 2">
    <name type="scientific">Thelohanellus kitauei</name>
    <name type="common">Myxosporean</name>
    <dbReference type="NCBI Taxonomy" id="669202"/>
    <lineage>
        <taxon>Eukaryota</taxon>
        <taxon>Metazoa</taxon>
        <taxon>Cnidaria</taxon>
        <taxon>Myxozoa</taxon>
        <taxon>Myxosporea</taxon>
        <taxon>Bivalvulida</taxon>
        <taxon>Platysporina</taxon>
        <taxon>Myxobolidae</taxon>
        <taxon>Thelohanellus</taxon>
    </lineage>
</organism>
<reference evidence="1 2" key="1">
    <citation type="journal article" date="2014" name="Genome Biol. Evol.">
        <title>The genome of the myxosporean Thelohanellus kitauei shows adaptations to nutrient acquisition within its fish host.</title>
        <authorList>
            <person name="Yang Y."/>
            <person name="Xiong J."/>
            <person name="Zhou Z."/>
            <person name="Huo F."/>
            <person name="Miao W."/>
            <person name="Ran C."/>
            <person name="Liu Y."/>
            <person name="Zhang J."/>
            <person name="Feng J."/>
            <person name="Wang M."/>
            <person name="Wang M."/>
            <person name="Wang L."/>
            <person name="Yao B."/>
        </authorList>
    </citation>
    <scope>NUCLEOTIDE SEQUENCE [LARGE SCALE GENOMIC DNA]</scope>
    <source>
        <strain evidence="1">Wuqing</strain>
    </source>
</reference>
<dbReference type="EMBL" id="JWZT01004895">
    <property type="protein sequence ID" value="KII62699.1"/>
    <property type="molecule type" value="Genomic_DNA"/>
</dbReference>
<name>A0A0C2ME86_THEKT</name>
<dbReference type="Proteomes" id="UP000031668">
    <property type="component" value="Unassembled WGS sequence"/>
</dbReference>
<keyword evidence="2" id="KW-1185">Reference proteome</keyword>
<comment type="caution">
    <text evidence="1">The sequence shown here is derived from an EMBL/GenBank/DDBJ whole genome shotgun (WGS) entry which is preliminary data.</text>
</comment>
<accession>A0A0C2ME86</accession>
<proteinExistence type="predicted"/>
<evidence type="ECO:0000313" key="1">
    <source>
        <dbReference type="EMBL" id="KII62699.1"/>
    </source>
</evidence>
<protein>
    <submittedName>
        <fullName evidence="1">Uncharacterized protein</fullName>
    </submittedName>
</protein>